<evidence type="ECO:0000259" key="3">
    <source>
        <dbReference type="PROSITE" id="PS50977"/>
    </source>
</evidence>
<dbReference type="InterPro" id="IPR009057">
    <property type="entry name" value="Homeodomain-like_sf"/>
</dbReference>
<evidence type="ECO:0000313" key="4">
    <source>
        <dbReference type="EMBL" id="MXP25605.1"/>
    </source>
</evidence>
<accession>A0A845A9Y1</accession>
<evidence type="ECO:0000256" key="2">
    <source>
        <dbReference type="PROSITE-ProRule" id="PRU00335"/>
    </source>
</evidence>
<dbReference type="InterPro" id="IPR001647">
    <property type="entry name" value="HTH_TetR"/>
</dbReference>
<proteinExistence type="predicted"/>
<dbReference type="AlphaFoldDB" id="A0A845A9Y1"/>
<gene>
    <name evidence="4" type="ORF">GRI39_06055</name>
</gene>
<evidence type="ECO:0000256" key="1">
    <source>
        <dbReference type="ARBA" id="ARBA00023125"/>
    </source>
</evidence>
<keyword evidence="5" id="KW-1185">Reference proteome</keyword>
<comment type="caution">
    <text evidence="4">The sequence shown here is derived from an EMBL/GenBank/DDBJ whole genome shotgun (WGS) entry which is preliminary data.</text>
</comment>
<dbReference type="Proteomes" id="UP000460561">
    <property type="component" value="Unassembled WGS sequence"/>
</dbReference>
<dbReference type="SUPFAM" id="SSF46689">
    <property type="entry name" value="Homeodomain-like"/>
    <property type="match status" value="1"/>
</dbReference>
<name>A0A845A9Y1_9SPHN</name>
<dbReference type="Pfam" id="PF00440">
    <property type="entry name" value="TetR_N"/>
    <property type="match status" value="1"/>
</dbReference>
<dbReference type="EMBL" id="WTYQ01000002">
    <property type="protein sequence ID" value="MXP25605.1"/>
    <property type="molecule type" value="Genomic_DNA"/>
</dbReference>
<feature type="domain" description="HTH tetR-type" evidence="3">
    <location>
        <begin position="29"/>
        <end position="89"/>
    </location>
</feature>
<dbReference type="OrthoDB" id="7501070at2"/>
<reference evidence="4 5" key="1">
    <citation type="submission" date="2019-12" db="EMBL/GenBank/DDBJ databases">
        <title>Genomic-based taxomic classification of the family Erythrobacteraceae.</title>
        <authorList>
            <person name="Xu L."/>
        </authorList>
    </citation>
    <scope>NUCLEOTIDE SEQUENCE [LARGE SCALE GENOMIC DNA]</scope>
    <source>
        <strain evidence="4 5">DSM 18604</strain>
    </source>
</reference>
<sequence length="229" mass="25952">MDEVWGQSEHWEDDLAAAGVSPTLQERSRAMRDRLIGTSLEIARRIPFEQISVLDLCQATGCSTGAFYARFPDKNTLFRAVMAASASQSGPLLERLVNETPFDEILPRMIKLQIDRFQMHEPFFRAAFRVSLECSDAWDPFRRNSNALASRYLERLRQEPRIDPAAINENNVRFAFQIMYGVLNNTVMNRPGPFDFSSPEFPKLLEQAMVAMIGCLPVPQAAAAETHRP</sequence>
<dbReference type="RefSeq" id="WP_160738821.1">
    <property type="nucleotide sequence ID" value="NZ_WTYQ01000002.1"/>
</dbReference>
<protein>
    <submittedName>
        <fullName evidence="4">TetR family transcriptional regulator</fullName>
    </submittedName>
</protein>
<dbReference type="Gene3D" id="1.10.357.10">
    <property type="entry name" value="Tetracycline Repressor, domain 2"/>
    <property type="match status" value="1"/>
</dbReference>
<evidence type="ECO:0000313" key="5">
    <source>
        <dbReference type="Proteomes" id="UP000460561"/>
    </source>
</evidence>
<dbReference type="GO" id="GO:0003677">
    <property type="term" value="F:DNA binding"/>
    <property type="evidence" value="ECO:0007669"/>
    <property type="project" value="UniProtKB-UniRule"/>
</dbReference>
<organism evidence="4 5">
    <name type="scientific">Altericroceibacterium indicum</name>
    <dbReference type="NCBI Taxonomy" id="374177"/>
    <lineage>
        <taxon>Bacteria</taxon>
        <taxon>Pseudomonadati</taxon>
        <taxon>Pseudomonadota</taxon>
        <taxon>Alphaproteobacteria</taxon>
        <taxon>Sphingomonadales</taxon>
        <taxon>Erythrobacteraceae</taxon>
        <taxon>Altericroceibacterium</taxon>
    </lineage>
</organism>
<dbReference type="PROSITE" id="PS50977">
    <property type="entry name" value="HTH_TETR_2"/>
    <property type="match status" value="1"/>
</dbReference>
<keyword evidence="1 2" id="KW-0238">DNA-binding</keyword>
<feature type="DNA-binding region" description="H-T-H motif" evidence="2">
    <location>
        <begin position="52"/>
        <end position="71"/>
    </location>
</feature>